<sequence>MGRVFGEMVMKTQCSVRLIFHINIRNIEKNYDELRIFLQNTSEHFQVIVLSQTFYINDPNIFHIKEYPIVYNEGRYNNNDAVLVYVAKQLEYDYENSSVGEVEV</sequence>
<dbReference type="AlphaFoldDB" id="A0ABD2MI96"/>
<proteinExistence type="predicted"/>
<reference evidence="1 2" key="1">
    <citation type="journal article" date="2021" name="BMC Biol.">
        <title>Horizontally acquired antibacterial genes associated with adaptive radiation of ladybird beetles.</title>
        <authorList>
            <person name="Li H.S."/>
            <person name="Tang X.F."/>
            <person name="Huang Y.H."/>
            <person name="Xu Z.Y."/>
            <person name="Chen M.L."/>
            <person name="Du X.Y."/>
            <person name="Qiu B.Y."/>
            <person name="Chen P.T."/>
            <person name="Zhang W."/>
            <person name="Slipinski A."/>
            <person name="Escalona H.E."/>
            <person name="Waterhouse R.M."/>
            <person name="Zwick A."/>
            <person name="Pang H."/>
        </authorList>
    </citation>
    <scope>NUCLEOTIDE SEQUENCE [LARGE SCALE GENOMIC DNA]</scope>
    <source>
        <strain evidence="1">SYSU2018</strain>
    </source>
</reference>
<name>A0ABD2MI96_9CUCU</name>
<organism evidence="1 2">
    <name type="scientific">Cryptolaemus montrouzieri</name>
    <dbReference type="NCBI Taxonomy" id="559131"/>
    <lineage>
        <taxon>Eukaryota</taxon>
        <taxon>Metazoa</taxon>
        <taxon>Ecdysozoa</taxon>
        <taxon>Arthropoda</taxon>
        <taxon>Hexapoda</taxon>
        <taxon>Insecta</taxon>
        <taxon>Pterygota</taxon>
        <taxon>Neoptera</taxon>
        <taxon>Endopterygota</taxon>
        <taxon>Coleoptera</taxon>
        <taxon>Polyphaga</taxon>
        <taxon>Cucujiformia</taxon>
        <taxon>Coccinelloidea</taxon>
        <taxon>Coccinellidae</taxon>
        <taxon>Scymninae</taxon>
        <taxon>Scymnini</taxon>
        <taxon>Cryptolaemus</taxon>
    </lineage>
</organism>
<evidence type="ECO:0000313" key="2">
    <source>
        <dbReference type="Proteomes" id="UP001516400"/>
    </source>
</evidence>
<keyword evidence="2" id="KW-1185">Reference proteome</keyword>
<evidence type="ECO:0000313" key="1">
    <source>
        <dbReference type="EMBL" id="KAL3266042.1"/>
    </source>
</evidence>
<comment type="caution">
    <text evidence="1">The sequence shown here is derived from an EMBL/GenBank/DDBJ whole genome shotgun (WGS) entry which is preliminary data.</text>
</comment>
<protein>
    <submittedName>
        <fullName evidence="1">Uncharacterized protein</fullName>
    </submittedName>
</protein>
<dbReference type="EMBL" id="JABFTP020000001">
    <property type="protein sequence ID" value="KAL3266042.1"/>
    <property type="molecule type" value="Genomic_DNA"/>
</dbReference>
<dbReference type="Proteomes" id="UP001516400">
    <property type="component" value="Unassembled WGS sequence"/>
</dbReference>
<gene>
    <name evidence="1" type="ORF">HHI36_010229</name>
</gene>
<accession>A0ABD2MI96</accession>